<dbReference type="GO" id="GO:0003677">
    <property type="term" value="F:DNA binding"/>
    <property type="evidence" value="ECO:0007669"/>
    <property type="project" value="InterPro"/>
</dbReference>
<dbReference type="InterPro" id="IPR010982">
    <property type="entry name" value="Lambda_DNA-bd_dom_sf"/>
</dbReference>
<dbReference type="RefSeq" id="WP_181661954.1">
    <property type="nucleotide sequence ID" value="NZ_JACEHE010000037.1"/>
</dbReference>
<name>A0A7W0ID94_9ACTN</name>
<dbReference type="Gene3D" id="1.10.260.40">
    <property type="entry name" value="lambda repressor-like DNA-binding domains"/>
    <property type="match status" value="1"/>
</dbReference>
<sequence>MTERRAENPPPAPQLVFAAQLRELRRRTYAEPTEATLARKMGCSRSTVSAILNGRRFPSWPHTEAFVVGCEGNVRDWRERWLRAKRQIDESRQGAVAGTAAPLDTVAEAPLAEGLHAAAHTGLAVRWYRDNREFYGAAAERVHRARSEIRVTYTRRYPPTQYTTRASAEYFQAILEWAAEESDDERCVRRIIGVPEQGGVPDKDMLAWARRHHEDTSHLLNYEANVLRWMAPADGLNMALVDDNAVFLAFSGGSRQRLNGFSVEDPTFMSYFAGYFEQLWAALQPLSTYLEEIDGRRPDPRG</sequence>
<dbReference type="InterPro" id="IPR001387">
    <property type="entry name" value="Cro/C1-type_HTH"/>
</dbReference>
<evidence type="ECO:0000313" key="3">
    <source>
        <dbReference type="Proteomes" id="UP000545761"/>
    </source>
</evidence>
<dbReference type="CDD" id="cd00093">
    <property type="entry name" value="HTH_XRE"/>
    <property type="match status" value="1"/>
</dbReference>
<dbReference type="Pfam" id="PF13560">
    <property type="entry name" value="HTH_31"/>
    <property type="match status" value="1"/>
</dbReference>
<feature type="domain" description="HTH cro/C1-type" evidence="1">
    <location>
        <begin position="37"/>
        <end position="59"/>
    </location>
</feature>
<gene>
    <name evidence="2" type="ORF">H1D24_36140</name>
</gene>
<dbReference type="AlphaFoldDB" id="A0A7W0ID94"/>
<dbReference type="PROSITE" id="PS50943">
    <property type="entry name" value="HTH_CROC1"/>
    <property type="match status" value="1"/>
</dbReference>
<comment type="caution">
    <text evidence="2">The sequence shown here is derived from an EMBL/GenBank/DDBJ whole genome shotgun (WGS) entry which is preliminary data.</text>
</comment>
<dbReference type="EMBL" id="JACEHE010000037">
    <property type="protein sequence ID" value="MBA2951034.1"/>
    <property type="molecule type" value="Genomic_DNA"/>
</dbReference>
<dbReference type="SUPFAM" id="SSF47413">
    <property type="entry name" value="lambda repressor-like DNA-binding domains"/>
    <property type="match status" value="1"/>
</dbReference>
<proteinExistence type="predicted"/>
<organism evidence="2 3">
    <name type="scientific">Streptomyces himalayensis subsp. himalayensis</name>
    <dbReference type="NCBI Taxonomy" id="2756131"/>
    <lineage>
        <taxon>Bacteria</taxon>
        <taxon>Bacillati</taxon>
        <taxon>Actinomycetota</taxon>
        <taxon>Actinomycetes</taxon>
        <taxon>Kitasatosporales</taxon>
        <taxon>Streptomycetaceae</taxon>
        <taxon>Streptomyces</taxon>
        <taxon>Streptomyces himalayensis</taxon>
    </lineage>
</organism>
<evidence type="ECO:0000259" key="1">
    <source>
        <dbReference type="PROSITE" id="PS50943"/>
    </source>
</evidence>
<accession>A0A7W0ID94</accession>
<dbReference type="Proteomes" id="UP000545761">
    <property type="component" value="Unassembled WGS sequence"/>
</dbReference>
<protein>
    <submittedName>
        <fullName evidence="2">Helix-turn-helix transcriptional regulator</fullName>
    </submittedName>
</protein>
<evidence type="ECO:0000313" key="2">
    <source>
        <dbReference type="EMBL" id="MBA2951034.1"/>
    </source>
</evidence>
<reference evidence="2 3" key="1">
    <citation type="submission" date="2020-07" db="EMBL/GenBank/DDBJ databases">
        <title>Streptomyces isolated from Indian soil.</title>
        <authorList>
            <person name="Mandal S."/>
            <person name="Maiti P.K."/>
        </authorList>
    </citation>
    <scope>NUCLEOTIDE SEQUENCE [LARGE SCALE GENOMIC DNA]</scope>
    <source>
        <strain evidence="2 3">PSKA28</strain>
    </source>
</reference>